<sequence>MDEPMEYEMSKPSEYYFAEAMSTDRLKWLVYNPNKTNVPFDQWLSRVKPSQIFKSEGYGWICVRSPNDNHESPDKVQLQESWEMLCGSGRPINQQSITELALSHNATVGKWLFYTQTGLKVDHLWSLVARATYEGSLGSSAKVSAFDDVNPEGDPNHVVCIYNQNFTEEEEVYDLENKIRNTGLKCQMNYKPDIYTYIGIYRNNEWSLRPSIYKSVYELNKGSIVTKM</sequence>
<dbReference type="PANTHER" id="PTHR31977:SF1">
    <property type="entry name" value="UPF0696 PROTEIN C11ORF68"/>
    <property type="match status" value="1"/>
</dbReference>
<accession>A0A8J1U2V6</accession>
<comment type="caution">
    <text evidence="2">The sequence shown here is derived from an EMBL/GenBank/DDBJ whole genome shotgun (WGS) entry which is preliminary data.</text>
</comment>
<reference evidence="2" key="1">
    <citation type="submission" date="2022-03" db="EMBL/GenBank/DDBJ databases">
        <authorList>
            <person name="Martin C."/>
        </authorList>
    </citation>
    <scope>NUCLEOTIDE SEQUENCE</scope>
</reference>
<dbReference type="PANTHER" id="PTHR31977">
    <property type="entry name" value="UPF0696 PROTEIN C11ORF68"/>
    <property type="match status" value="1"/>
</dbReference>
<dbReference type="OrthoDB" id="10067381at2759"/>
<gene>
    <name evidence="2" type="ORF">OFUS_LOCUS16861</name>
</gene>
<dbReference type="InterPro" id="IPR023398">
    <property type="entry name" value="TIF_eIF4e-like"/>
</dbReference>
<evidence type="ECO:0000256" key="1">
    <source>
        <dbReference type="ARBA" id="ARBA00010568"/>
    </source>
</evidence>
<name>A0A8J1U2V6_OWEFU</name>
<organism evidence="2 3">
    <name type="scientific">Owenia fusiformis</name>
    <name type="common">Polychaete worm</name>
    <dbReference type="NCBI Taxonomy" id="6347"/>
    <lineage>
        <taxon>Eukaryota</taxon>
        <taxon>Metazoa</taxon>
        <taxon>Spiralia</taxon>
        <taxon>Lophotrochozoa</taxon>
        <taxon>Annelida</taxon>
        <taxon>Polychaeta</taxon>
        <taxon>Sedentaria</taxon>
        <taxon>Canalipalpata</taxon>
        <taxon>Sabellida</taxon>
        <taxon>Oweniida</taxon>
        <taxon>Oweniidae</taxon>
        <taxon>Owenia</taxon>
    </lineage>
</organism>
<proteinExistence type="inferred from homology"/>
<dbReference type="Proteomes" id="UP000749559">
    <property type="component" value="Unassembled WGS sequence"/>
</dbReference>
<dbReference type="AlphaFoldDB" id="A0A8J1U2V6"/>
<keyword evidence="3" id="KW-1185">Reference proteome</keyword>
<protein>
    <submittedName>
        <fullName evidence="2">Uncharacterized protein</fullName>
    </submittedName>
</protein>
<dbReference type="Gene3D" id="3.30.760.10">
    <property type="entry name" value="RNA Cap, Translation Initiation Factor Eif4e"/>
    <property type="match status" value="1"/>
</dbReference>
<dbReference type="SUPFAM" id="SSF55418">
    <property type="entry name" value="eIF4e-like"/>
    <property type="match status" value="1"/>
</dbReference>
<evidence type="ECO:0000313" key="2">
    <source>
        <dbReference type="EMBL" id="CAH1791816.1"/>
    </source>
</evidence>
<evidence type="ECO:0000313" key="3">
    <source>
        <dbReference type="Proteomes" id="UP000749559"/>
    </source>
</evidence>
<dbReference type="EMBL" id="CAIIXF020000008">
    <property type="protein sequence ID" value="CAH1791816.1"/>
    <property type="molecule type" value="Genomic_DNA"/>
</dbReference>
<dbReference type="Pfam" id="PF08939">
    <property type="entry name" value="Bles03"/>
    <property type="match status" value="1"/>
</dbReference>
<dbReference type="InterPro" id="IPR015034">
    <property type="entry name" value="Bles03"/>
</dbReference>
<comment type="similarity">
    <text evidence="1">Belongs to the UPF0696 family.</text>
</comment>